<dbReference type="GO" id="GO:0005794">
    <property type="term" value="C:Golgi apparatus"/>
    <property type="evidence" value="ECO:0007669"/>
    <property type="project" value="UniProtKB-SubCell"/>
</dbReference>
<evidence type="ECO:0000256" key="5">
    <source>
        <dbReference type="ARBA" id="ARBA00022448"/>
    </source>
</evidence>
<keyword evidence="6" id="KW-0256">Endoplasmic reticulum</keyword>
<dbReference type="SUPFAM" id="SSF111126">
    <property type="entry name" value="Ligand-binding domain in the NO signalling and Golgi transport"/>
    <property type="match status" value="1"/>
</dbReference>
<keyword evidence="5" id="KW-0813">Transport</keyword>
<organism evidence="10 11">
    <name type="scientific">Varanus komodoensis</name>
    <name type="common">Komodo dragon</name>
    <dbReference type="NCBI Taxonomy" id="61221"/>
    <lineage>
        <taxon>Eukaryota</taxon>
        <taxon>Metazoa</taxon>
        <taxon>Chordata</taxon>
        <taxon>Craniata</taxon>
        <taxon>Vertebrata</taxon>
        <taxon>Euteleostomi</taxon>
        <taxon>Lepidosauria</taxon>
        <taxon>Squamata</taxon>
        <taxon>Bifurcata</taxon>
        <taxon>Unidentata</taxon>
        <taxon>Episquamata</taxon>
        <taxon>Toxicofera</taxon>
        <taxon>Anguimorpha</taxon>
        <taxon>Paleoanguimorpha</taxon>
        <taxon>Varanoidea</taxon>
        <taxon>Varanidae</taxon>
        <taxon>Varanus</taxon>
    </lineage>
</organism>
<dbReference type="Ensembl" id="ENSVKKT00000007345.1">
    <property type="protein sequence ID" value="ENSVKKP00000007158.1"/>
    <property type="gene ID" value="ENSVKKG00000005167.1"/>
</dbReference>
<name>A0A8D2IZR9_VARKO</name>
<dbReference type="GO" id="GO:0048193">
    <property type="term" value="P:Golgi vesicle transport"/>
    <property type="evidence" value="ECO:0007669"/>
    <property type="project" value="InterPro"/>
</dbReference>
<evidence type="ECO:0000256" key="8">
    <source>
        <dbReference type="ARBA" id="ARBA00023034"/>
    </source>
</evidence>
<evidence type="ECO:0000313" key="10">
    <source>
        <dbReference type="Ensembl" id="ENSVKKP00000007158.1"/>
    </source>
</evidence>
<evidence type="ECO:0000313" key="11">
    <source>
        <dbReference type="Proteomes" id="UP000694545"/>
    </source>
</evidence>
<reference evidence="10" key="1">
    <citation type="submission" date="2025-08" db="UniProtKB">
        <authorList>
            <consortium name="Ensembl"/>
        </authorList>
    </citation>
    <scope>IDENTIFICATION</scope>
</reference>
<protein>
    <submittedName>
        <fullName evidence="10">Trafficking protein particle complex 3 like</fullName>
    </submittedName>
</protein>
<evidence type="ECO:0000256" key="4">
    <source>
        <dbReference type="ARBA" id="ARBA00006218"/>
    </source>
</evidence>
<sequence length="163" mass="18179">MAKFWTVLLLLPVSSVTLNIVTCILQTPRLGVEIPPPFPCPLCFKLGGSSNEKSGKELFVLTYGALVAQLCKDCEKDEDVNKYLDSMGYSIGIRLVEDFLARSAVRKCRSYSETADIIGQVGDDAGPAWMWLCGRRNKGKEQCGYRKGNLAREYMPLISPWHL</sequence>
<evidence type="ECO:0000256" key="2">
    <source>
        <dbReference type="ARBA" id="ARBA00004222"/>
    </source>
</evidence>
<dbReference type="InterPro" id="IPR007194">
    <property type="entry name" value="TRAPP_component"/>
</dbReference>
<keyword evidence="11" id="KW-1185">Reference proteome</keyword>
<dbReference type="AlphaFoldDB" id="A0A8D2IZR9"/>
<keyword evidence="8" id="KW-0333">Golgi apparatus</keyword>
<dbReference type="PANTHER" id="PTHR13048">
    <property type="entry name" value="TRAFFICKING PROTEIN PARTICLE COMPLEX SUBUNIT 3"/>
    <property type="match status" value="1"/>
</dbReference>
<dbReference type="Gene3D" id="3.30.1380.20">
    <property type="entry name" value="Trafficking protein particle complex subunit 3"/>
    <property type="match status" value="1"/>
</dbReference>
<keyword evidence="9" id="KW-0732">Signal</keyword>
<dbReference type="GO" id="GO:0030008">
    <property type="term" value="C:TRAPP complex"/>
    <property type="evidence" value="ECO:0007669"/>
    <property type="project" value="InterPro"/>
</dbReference>
<feature type="signal peptide" evidence="9">
    <location>
        <begin position="1"/>
        <end position="17"/>
    </location>
</feature>
<reference evidence="10" key="2">
    <citation type="submission" date="2025-09" db="UniProtKB">
        <authorList>
            <consortium name="Ensembl"/>
        </authorList>
    </citation>
    <scope>IDENTIFICATION</scope>
</reference>
<dbReference type="InterPro" id="IPR024096">
    <property type="entry name" value="NO_sig/Golgi_transp_ligand-bd"/>
</dbReference>
<keyword evidence="7" id="KW-0931">ER-Golgi transport</keyword>
<comment type="similarity">
    <text evidence="4">Belongs to the TRAPP small subunits family. BET3 subfamily.</text>
</comment>
<feature type="chain" id="PRO_5034862956" evidence="9">
    <location>
        <begin position="18"/>
        <end position="163"/>
    </location>
</feature>
<dbReference type="InterPro" id="IPR016721">
    <property type="entry name" value="Bet3"/>
</dbReference>
<evidence type="ECO:0000256" key="9">
    <source>
        <dbReference type="SAM" id="SignalP"/>
    </source>
</evidence>
<dbReference type="Proteomes" id="UP000694545">
    <property type="component" value="Unplaced"/>
</dbReference>
<dbReference type="GO" id="GO:0005783">
    <property type="term" value="C:endoplasmic reticulum"/>
    <property type="evidence" value="ECO:0007669"/>
    <property type="project" value="UniProtKB-SubCell"/>
</dbReference>
<proteinExistence type="inferred from homology"/>
<comment type="subcellular location">
    <subcellularLocation>
        <location evidence="3">Endoplasmic reticulum</location>
    </subcellularLocation>
    <subcellularLocation>
        <location evidence="2">Golgi apparatus</location>
        <location evidence="2">cis-Golgi network</location>
    </subcellularLocation>
</comment>
<evidence type="ECO:0000256" key="1">
    <source>
        <dbReference type="ARBA" id="ARBA00002910"/>
    </source>
</evidence>
<evidence type="ECO:0000256" key="6">
    <source>
        <dbReference type="ARBA" id="ARBA00022824"/>
    </source>
</evidence>
<evidence type="ECO:0000256" key="3">
    <source>
        <dbReference type="ARBA" id="ARBA00004240"/>
    </source>
</evidence>
<comment type="function">
    <text evidence="1">May play a role in vesicular transport from endoplasmic reticulum to Golgi.</text>
</comment>
<dbReference type="Pfam" id="PF04051">
    <property type="entry name" value="TRAPP"/>
    <property type="match status" value="1"/>
</dbReference>
<accession>A0A8D2IZR9</accession>
<evidence type="ECO:0000256" key="7">
    <source>
        <dbReference type="ARBA" id="ARBA00022892"/>
    </source>
</evidence>